<keyword evidence="5" id="KW-0418">Kinase</keyword>
<dbReference type="InterPro" id="IPR050351">
    <property type="entry name" value="BphY/WalK/GraS-like"/>
</dbReference>
<gene>
    <name evidence="9" type="ORF">ACFPZ3_39715</name>
</gene>
<keyword evidence="9" id="KW-0547">Nucleotide-binding</keyword>
<dbReference type="InterPro" id="IPR005467">
    <property type="entry name" value="His_kinase_dom"/>
</dbReference>
<sequence>MIGTLAQVGLKVLRLIRVVDDGAEIAAQDRKVVFDRFTRLDAAYARDASGTGLGMAIAREIAIAHEGTLTIEDRMNPRPATSFSWDVLGPRSPQVSACRREARCS</sequence>
<dbReference type="RefSeq" id="WP_379519518.1">
    <property type="nucleotide sequence ID" value="NZ_JBHSPA010000050.1"/>
</dbReference>
<dbReference type="InterPro" id="IPR004358">
    <property type="entry name" value="Sig_transdc_His_kin-like_C"/>
</dbReference>
<evidence type="ECO:0000313" key="9">
    <source>
        <dbReference type="EMBL" id="MFC5830024.1"/>
    </source>
</evidence>
<dbReference type="Proteomes" id="UP001596058">
    <property type="component" value="Unassembled WGS sequence"/>
</dbReference>
<dbReference type="EMBL" id="JBHSPA010000050">
    <property type="protein sequence ID" value="MFC5830024.1"/>
    <property type="molecule type" value="Genomic_DNA"/>
</dbReference>
<dbReference type="GO" id="GO:0005524">
    <property type="term" value="F:ATP binding"/>
    <property type="evidence" value="ECO:0007669"/>
    <property type="project" value="UniProtKB-KW"/>
</dbReference>
<dbReference type="PROSITE" id="PS50109">
    <property type="entry name" value="HIS_KIN"/>
    <property type="match status" value="1"/>
</dbReference>
<evidence type="ECO:0000313" key="10">
    <source>
        <dbReference type="Proteomes" id="UP001596058"/>
    </source>
</evidence>
<dbReference type="InterPro" id="IPR003594">
    <property type="entry name" value="HATPase_dom"/>
</dbReference>
<evidence type="ECO:0000256" key="3">
    <source>
        <dbReference type="ARBA" id="ARBA00022553"/>
    </source>
</evidence>
<dbReference type="SUPFAM" id="SSF55874">
    <property type="entry name" value="ATPase domain of HSP90 chaperone/DNA topoisomerase II/histidine kinase"/>
    <property type="match status" value="1"/>
</dbReference>
<comment type="caution">
    <text evidence="9">The sequence shown here is derived from an EMBL/GenBank/DDBJ whole genome shotgun (WGS) entry which is preliminary data.</text>
</comment>
<keyword evidence="9" id="KW-0067">ATP-binding</keyword>
<proteinExistence type="predicted"/>
<dbReference type="PANTHER" id="PTHR45453">
    <property type="entry name" value="PHOSPHATE REGULON SENSOR PROTEIN PHOR"/>
    <property type="match status" value="1"/>
</dbReference>
<evidence type="ECO:0000256" key="5">
    <source>
        <dbReference type="ARBA" id="ARBA00022777"/>
    </source>
</evidence>
<dbReference type="EC" id="2.7.13.3" evidence="2"/>
<name>A0ABW1CYG1_9ACTN</name>
<reference evidence="10" key="1">
    <citation type="journal article" date="2019" name="Int. J. Syst. Evol. Microbiol.">
        <title>The Global Catalogue of Microorganisms (GCM) 10K type strain sequencing project: providing services to taxonomists for standard genome sequencing and annotation.</title>
        <authorList>
            <consortium name="The Broad Institute Genomics Platform"/>
            <consortium name="The Broad Institute Genome Sequencing Center for Infectious Disease"/>
            <person name="Wu L."/>
            <person name="Ma J."/>
        </authorList>
    </citation>
    <scope>NUCLEOTIDE SEQUENCE [LARGE SCALE GENOMIC DNA]</scope>
    <source>
        <strain evidence="10">CCUG 53903</strain>
    </source>
</reference>
<evidence type="ECO:0000256" key="2">
    <source>
        <dbReference type="ARBA" id="ARBA00012438"/>
    </source>
</evidence>
<evidence type="ECO:0000259" key="8">
    <source>
        <dbReference type="PROSITE" id="PS50109"/>
    </source>
</evidence>
<keyword evidence="3" id="KW-0597">Phosphoprotein</keyword>
<comment type="catalytic activity">
    <reaction evidence="1">
        <text>ATP + protein L-histidine = ADP + protein N-phospho-L-histidine.</text>
        <dbReference type="EC" id="2.7.13.3"/>
    </reaction>
</comment>
<evidence type="ECO:0000256" key="1">
    <source>
        <dbReference type="ARBA" id="ARBA00000085"/>
    </source>
</evidence>
<evidence type="ECO:0000256" key="7">
    <source>
        <dbReference type="ARBA" id="ARBA00039401"/>
    </source>
</evidence>
<keyword evidence="4" id="KW-0808">Transferase</keyword>
<dbReference type="InterPro" id="IPR036890">
    <property type="entry name" value="HATPase_C_sf"/>
</dbReference>
<dbReference type="Pfam" id="PF02518">
    <property type="entry name" value="HATPase_c"/>
    <property type="match status" value="1"/>
</dbReference>
<dbReference type="PANTHER" id="PTHR45453:SF1">
    <property type="entry name" value="PHOSPHATE REGULON SENSOR PROTEIN PHOR"/>
    <property type="match status" value="1"/>
</dbReference>
<protein>
    <recommendedName>
        <fullName evidence="7">Sensor-like histidine kinase SenX3</fullName>
        <ecNumber evidence="2">2.7.13.3</ecNumber>
    </recommendedName>
</protein>
<organism evidence="9 10">
    <name type="scientific">Nonomuraea insulae</name>
    <dbReference type="NCBI Taxonomy" id="1616787"/>
    <lineage>
        <taxon>Bacteria</taxon>
        <taxon>Bacillati</taxon>
        <taxon>Actinomycetota</taxon>
        <taxon>Actinomycetes</taxon>
        <taxon>Streptosporangiales</taxon>
        <taxon>Streptosporangiaceae</taxon>
        <taxon>Nonomuraea</taxon>
    </lineage>
</organism>
<feature type="domain" description="Histidine kinase" evidence="8">
    <location>
        <begin position="16"/>
        <end position="91"/>
    </location>
</feature>
<accession>A0ABW1CYG1</accession>
<keyword evidence="6" id="KW-0902">Two-component regulatory system</keyword>
<dbReference type="Gene3D" id="3.30.565.10">
    <property type="entry name" value="Histidine kinase-like ATPase, C-terminal domain"/>
    <property type="match status" value="1"/>
</dbReference>
<evidence type="ECO:0000256" key="6">
    <source>
        <dbReference type="ARBA" id="ARBA00023012"/>
    </source>
</evidence>
<dbReference type="PRINTS" id="PR00344">
    <property type="entry name" value="BCTRLSENSOR"/>
</dbReference>
<keyword evidence="10" id="KW-1185">Reference proteome</keyword>
<evidence type="ECO:0000256" key="4">
    <source>
        <dbReference type="ARBA" id="ARBA00022679"/>
    </source>
</evidence>